<name>A0A0K6GS76_9NEIS</name>
<dbReference type="EMBL" id="CYHA01000001">
    <property type="protein sequence ID" value="CUA81584.1"/>
    <property type="molecule type" value="Genomic_DNA"/>
</dbReference>
<reference evidence="2" key="1">
    <citation type="submission" date="2015-08" db="EMBL/GenBank/DDBJ databases">
        <authorList>
            <person name="Varghese N."/>
        </authorList>
    </citation>
    <scope>NUCLEOTIDE SEQUENCE [LARGE SCALE GENOMIC DNA]</scope>
    <source>
        <strain evidence="2">DSM 17901</strain>
    </source>
</reference>
<dbReference type="STRING" id="375574.GCA_001418035_00225"/>
<dbReference type="OrthoDB" id="9785398at2"/>
<dbReference type="InterPro" id="IPR039556">
    <property type="entry name" value="ICL/PEPM"/>
</dbReference>
<keyword evidence="1" id="KW-0456">Lyase</keyword>
<accession>A0A0K6GS76</accession>
<dbReference type="Pfam" id="PF13714">
    <property type="entry name" value="PEP_mutase"/>
    <property type="match status" value="1"/>
</dbReference>
<proteinExistence type="predicted"/>
<evidence type="ECO:0000313" key="2">
    <source>
        <dbReference type="Proteomes" id="UP000243535"/>
    </source>
</evidence>
<dbReference type="PANTHER" id="PTHR42905">
    <property type="entry name" value="PHOSPHOENOLPYRUVATE CARBOXYLASE"/>
    <property type="match status" value="1"/>
</dbReference>
<dbReference type="CDD" id="cd00377">
    <property type="entry name" value="ICL_PEPM"/>
    <property type="match status" value="1"/>
</dbReference>
<sequence>MDFFAMHRQPQPLLLANVWDAVSARAATEAGYTALATSSAAMSAMLGCEDGEGLDPDTLLHWVARLRAVTHLPLTVDIEAGYGGSPEAVAAWLSRLAALGVVGVNLEDSVVHNGQRTLMETESFAQRLRAIRAALKVAGVRLFLNVRTDPYVLAVPAACHLAIQRGLRYAQHGADGLFVPGVTDEAEIAAIAEAVPLPLNVMCMPQLPAFGRLAQLGVKRISMGNSVLTALQQPLFELLRGIRQQQSFEGVFRHAGD</sequence>
<dbReference type="SUPFAM" id="SSF51621">
    <property type="entry name" value="Phosphoenolpyruvate/pyruvate domain"/>
    <property type="match status" value="1"/>
</dbReference>
<dbReference type="Proteomes" id="UP000243535">
    <property type="component" value="Unassembled WGS sequence"/>
</dbReference>
<organism evidence="1 2">
    <name type="scientific">Gulbenkiania indica</name>
    <dbReference type="NCBI Taxonomy" id="375574"/>
    <lineage>
        <taxon>Bacteria</taxon>
        <taxon>Pseudomonadati</taxon>
        <taxon>Pseudomonadota</taxon>
        <taxon>Betaproteobacteria</taxon>
        <taxon>Neisseriales</taxon>
        <taxon>Chromobacteriaceae</taxon>
        <taxon>Gulbenkiania</taxon>
    </lineage>
</organism>
<dbReference type="PANTHER" id="PTHR42905:SF16">
    <property type="entry name" value="CARBOXYPHOSPHONOENOLPYRUVATE PHOSPHONOMUTASE-LIKE PROTEIN (AFU_ORTHOLOGUE AFUA_5G07230)"/>
    <property type="match status" value="1"/>
</dbReference>
<evidence type="ECO:0000313" key="1">
    <source>
        <dbReference type="EMBL" id="CUA81584.1"/>
    </source>
</evidence>
<dbReference type="AlphaFoldDB" id="A0A0K6GS76"/>
<dbReference type="RefSeq" id="WP_055433151.1">
    <property type="nucleotide sequence ID" value="NZ_CYHA01000001.1"/>
</dbReference>
<dbReference type="InterPro" id="IPR015813">
    <property type="entry name" value="Pyrv/PenolPyrv_kinase-like_dom"/>
</dbReference>
<dbReference type="GO" id="GO:0016829">
    <property type="term" value="F:lyase activity"/>
    <property type="evidence" value="ECO:0007669"/>
    <property type="project" value="UniProtKB-KW"/>
</dbReference>
<gene>
    <name evidence="1" type="ORF">Ga0061063_0426</name>
</gene>
<dbReference type="Gene3D" id="3.20.20.60">
    <property type="entry name" value="Phosphoenolpyruvate-binding domains"/>
    <property type="match status" value="1"/>
</dbReference>
<keyword evidence="2" id="KW-1185">Reference proteome</keyword>
<protein>
    <submittedName>
        <fullName evidence="1">2-Methylisocitrate lyase and related enzymes, PEP mutase family</fullName>
    </submittedName>
</protein>
<dbReference type="InterPro" id="IPR040442">
    <property type="entry name" value="Pyrv_kinase-like_dom_sf"/>
</dbReference>